<evidence type="ECO:0000313" key="2">
    <source>
        <dbReference type="Proteomes" id="UP000434172"/>
    </source>
</evidence>
<dbReference type="EMBL" id="WOWK01000169">
    <property type="protein sequence ID" value="KAF0316172.1"/>
    <property type="molecule type" value="Genomic_DNA"/>
</dbReference>
<gene>
    <name evidence="1" type="ORF">GQ607_016597</name>
</gene>
<accession>A0A8H3W0Q5</accession>
<organism evidence="1 2">
    <name type="scientific">Colletotrichum asianum</name>
    <dbReference type="NCBI Taxonomy" id="702518"/>
    <lineage>
        <taxon>Eukaryota</taxon>
        <taxon>Fungi</taxon>
        <taxon>Dikarya</taxon>
        <taxon>Ascomycota</taxon>
        <taxon>Pezizomycotina</taxon>
        <taxon>Sordariomycetes</taxon>
        <taxon>Hypocreomycetidae</taxon>
        <taxon>Glomerellales</taxon>
        <taxon>Glomerellaceae</taxon>
        <taxon>Colletotrichum</taxon>
        <taxon>Colletotrichum gloeosporioides species complex</taxon>
    </lineage>
</organism>
<evidence type="ECO:0000313" key="1">
    <source>
        <dbReference type="EMBL" id="KAF0316172.1"/>
    </source>
</evidence>
<name>A0A8H3W0Q5_9PEZI</name>
<keyword evidence="2" id="KW-1185">Reference proteome</keyword>
<dbReference type="Proteomes" id="UP000434172">
    <property type="component" value="Unassembled WGS sequence"/>
</dbReference>
<dbReference type="AlphaFoldDB" id="A0A8H3W0Q5"/>
<comment type="caution">
    <text evidence="1">The sequence shown here is derived from an EMBL/GenBank/DDBJ whole genome shotgun (WGS) entry which is preliminary data.</text>
</comment>
<protein>
    <submittedName>
        <fullName evidence="1">Uncharacterized protein</fullName>
    </submittedName>
</protein>
<sequence>MPSHSSVTRGVLSTIPLPLLMQPRSLTGSHRELFPIRAVSSAVKSAFFAQRHWHVSHPRINPALRSIVRAGSAKGSCWGEGAFPQREWNLGRTRPR</sequence>
<proteinExistence type="predicted"/>
<reference evidence="1 2" key="1">
    <citation type="submission" date="2019-12" db="EMBL/GenBank/DDBJ databases">
        <title>A genome sequence resource for the geographically widespread anthracnose pathogen Colletotrichum asianum.</title>
        <authorList>
            <person name="Meng Y."/>
        </authorList>
    </citation>
    <scope>NUCLEOTIDE SEQUENCE [LARGE SCALE GENOMIC DNA]</scope>
    <source>
        <strain evidence="1 2">ICMP 18580</strain>
    </source>
</reference>